<gene>
    <name evidence="9" type="ORF">AaE_014729</name>
</gene>
<keyword evidence="1" id="KW-0808">Transferase</keyword>
<dbReference type="PROSITE" id="PS50013">
    <property type="entry name" value="CHROMO_2"/>
    <property type="match status" value="1"/>
</dbReference>
<dbReference type="GO" id="GO:0016787">
    <property type="term" value="F:hydrolase activity"/>
    <property type="evidence" value="ECO:0007669"/>
    <property type="project" value="UniProtKB-KW"/>
</dbReference>
<keyword evidence="5" id="KW-0378">Hydrolase</keyword>
<dbReference type="SUPFAM" id="SSF56672">
    <property type="entry name" value="DNA/RNA polymerases"/>
    <property type="match status" value="1"/>
</dbReference>
<keyword evidence="3" id="KW-0540">Nuclease</keyword>
<accession>A0A6A4ZBT1</accession>
<dbReference type="Gene3D" id="2.40.50.40">
    <property type="match status" value="1"/>
</dbReference>
<dbReference type="GO" id="GO:0003676">
    <property type="term" value="F:nucleic acid binding"/>
    <property type="evidence" value="ECO:0007669"/>
    <property type="project" value="InterPro"/>
</dbReference>
<dbReference type="SUPFAM" id="SSF53098">
    <property type="entry name" value="Ribonuclease H-like"/>
    <property type="match status" value="1"/>
</dbReference>
<keyword evidence="2" id="KW-0548">Nucleotidyltransferase</keyword>
<dbReference type="VEuPathDB" id="FungiDB:H257_04234"/>
<dbReference type="InterPro" id="IPR000953">
    <property type="entry name" value="Chromo/chromo_shadow_dom"/>
</dbReference>
<proteinExistence type="predicted"/>
<dbReference type="InterPro" id="IPR041373">
    <property type="entry name" value="RT_RNaseH"/>
</dbReference>
<protein>
    <recommendedName>
        <fullName evidence="11">Integrase catalytic domain-containing protein</fullName>
    </recommendedName>
</protein>
<sequence length="838" mass="95662">MGVFDLPKCFWQFPLHPDSWDMLNGCVYTPDRVMQGHVDSALYVQSTNEECYKDLLYKNMLIWIDDIFVYADTVEEYVDAKTKLFTDQVKWCGRIISGDGVKQDPERIEHLCAIPYPTNTGELQQFVCAVNWLRDAITEQGQEEADRVWCSVGLTDGEKLAFDAVKSKLRSSVELSHPRDDATMCLFTDASDHGWSIVVTQVVAFDDDSPVQEQSHELLLCQSGMFADAQKAWSVIEKEAYPIARACEKLNYMLMRPTGFKMYCGHKNLIHVFAPGEEWKAHTRGKLMRWAAIIGGYRYEIIHIDGIHNLWADMMSRWGQPTPSLATKRVKIRRGHGWSKKVKTRKVPPPVQPKLRPLDKDFVWPCVVDIRHAQDQHGATKPKQATVVDGLWQVDERLWIPSAANDLIQRIMVVAHCGSAGHRGHAALVATSRLFYVDDLADRASEFLHGCLLCPHVKGGRVVHRPYAPRWHAKERNEGIHFDYLYMGEAFSGAKYVLVLKDDLTHYCELIACDGQTSQVCVDALVDWTKRFGMPRVWVSDQGTHFKNVAMKALAHKFKVHHDQTLAYCPWRNGTVERMNRDILQDYLLPVVQANLNQTPAASLATKSPMELFTALNPATPLDVVVVGMNKKLRESDWTVKDIPKNLDKLRASLQVMHKEVLDKNVVRAAKAMKATEKYEQCNVSEGDYVLWSRVDERYHPKLLVTWTDPYRVKEVGEFSVFLEHLVTHALREAHISRVKLYAEDSFEVTEEILEHVSEQGIMLKVKSIAGHKFVPDMKDFMLEVLWEGFEDIESSWEPLQKLMHECTAVVKNYVESVKTASDGDALHKAMNRAKAKN</sequence>
<dbReference type="InterPro" id="IPR036397">
    <property type="entry name" value="RNaseH_sf"/>
</dbReference>
<name>A0A6A4ZBT1_APHAT</name>
<dbReference type="Proteomes" id="UP000469452">
    <property type="component" value="Unassembled WGS sequence"/>
</dbReference>
<evidence type="ECO:0000256" key="2">
    <source>
        <dbReference type="ARBA" id="ARBA00022695"/>
    </source>
</evidence>
<evidence type="ECO:0000259" key="8">
    <source>
        <dbReference type="PROSITE" id="PS50994"/>
    </source>
</evidence>
<evidence type="ECO:0008006" key="11">
    <source>
        <dbReference type="Google" id="ProtNLM"/>
    </source>
</evidence>
<dbReference type="InterPro" id="IPR016197">
    <property type="entry name" value="Chromo-like_dom_sf"/>
</dbReference>
<dbReference type="InterPro" id="IPR043502">
    <property type="entry name" value="DNA/RNA_pol_sf"/>
</dbReference>
<dbReference type="EMBL" id="VJMI01020307">
    <property type="protein sequence ID" value="KAF0704854.1"/>
    <property type="molecule type" value="Genomic_DNA"/>
</dbReference>
<dbReference type="GO" id="GO:0004519">
    <property type="term" value="F:endonuclease activity"/>
    <property type="evidence" value="ECO:0007669"/>
    <property type="project" value="UniProtKB-KW"/>
</dbReference>
<dbReference type="CDD" id="cd00024">
    <property type="entry name" value="CD_CSD"/>
    <property type="match status" value="1"/>
</dbReference>
<dbReference type="InterPro" id="IPR043128">
    <property type="entry name" value="Rev_trsase/Diguanyl_cyclase"/>
</dbReference>
<evidence type="ECO:0000256" key="4">
    <source>
        <dbReference type="ARBA" id="ARBA00022759"/>
    </source>
</evidence>
<dbReference type="InterPro" id="IPR050951">
    <property type="entry name" value="Retrovirus_Pol_polyprotein"/>
</dbReference>
<reference evidence="9 10" key="1">
    <citation type="submission" date="2019-06" db="EMBL/GenBank/DDBJ databases">
        <title>Genomics analysis of Aphanomyces spp. identifies a new class of oomycete effector associated with host adaptation.</title>
        <authorList>
            <person name="Gaulin E."/>
        </authorList>
    </citation>
    <scope>NUCLEOTIDE SEQUENCE [LARGE SCALE GENOMIC DNA]</scope>
    <source>
        <strain evidence="9 10">E</strain>
    </source>
</reference>
<dbReference type="PROSITE" id="PS50994">
    <property type="entry name" value="INTEGRASE"/>
    <property type="match status" value="1"/>
</dbReference>
<dbReference type="PANTHER" id="PTHR37984:SF5">
    <property type="entry name" value="PROTEIN NYNRIN-LIKE"/>
    <property type="match status" value="1"/>
</dbReference>
<evidence type="ECO:0000313" key="10">
    <source>
        <dbReference type="Proteomes" id="UP000469452"/>
    </source>
</evidence>
<dbReference type="SUPFAM" id="SSF54160">
    <property type="entry name" value="Chromo domain-like"/>
    <property type="match status" value="1"/>
</dbReference>
<dbReference type="AlphaFoldDB" id="A0A6A4ZBT1"/>
<keyword evidence="6" id="KW-0695">RNA-directed DNA polymerase</keyword>
<evidence type="ECO:0000256" key="1">
    <source>
        <dbReference type="ARBA" id="ARBA00022679"/>
    </source>
</evidence>
<feature type="domain" description="Integrase catalytic" evidence="8">
    <location>
        <begin position="465"/>
        <end position="652"/>
    </location>
</feature>
<dbReference type="VEuPathDB" id="FungiDB:H257_06962"/>
<dbReference type="GO" id="GO:0015074">
    <property type="term" value="P:DNA integration"/>
    <property type="evidence" value="ECO:0007669"/>
    <property type="project" value="InterPro"/>
</dbReference>
<organism evidence="9 10">
    <name type="scientific">Aphanomyces astaci</name>
    <name type="common">Crayfish plague agent</name>
    <dbReference type="NCBI Taxonomy" id="112090"/>
    <lineage>
        <taxon>Eukaryota</taxon>
        <taxon>Sar</taxon>
        <taxon>Stramenopiles</taxon>
        <taxon>Oomycota</taxon>
        <taxon>Saprolegniomycetes</taxon>
        <taxon>Saprolegniales</taxon>
        <taxon>Verrucalvaceae</taxon>
        <taxon>Aphanomyces</taxon>
    </lineage>
</organism>
<evidence type="ECO:0000259" key="7">
    <source>
        <dbReference type="PROSITE" id="PS50013"/>
    </source>
</evidence>
<dbReference type="PANTHER" id="PTHR37984">
    <property type="entry name" value="PROTEIN CBG26694"/>
    <property type="match status" value="1"/>
</dbReference>
<feature type="domain" description="Chromo" evidence="7">
    <location>
        <begin position="748"/>
        <end position="826"/>
    </location>
</feature>
<dbReference type="Gene3D" id="3.30.70.270">
    <property type="match status" value="1"/>
</dbReference>
<dbReference type="Pfam" id="PF17917">
    <property type="entry name" value="RT_RNaseH"/>
    <property type="match status" value="1"/>
</dbReference>
<dbReference type="InterPro" id="IPR001584">
    <property type="entry name" value="Integrase_cat-core"/>
</dbReference>
<evidence type="ECO:0000256" key="6">
    <source>
        <dbReference type="ARBA" id="ARBA00022918"/>
    </source>
</evidence>
<evidence type="ECO:0000256" key="5">
    <source>
        <dbReference type="ARBA" id="ARBA00022801"/>
    </source>
</evidence>
<dbReference type="Pfam" id="PF00665">
    <property type="entry name" value="rve"/>
    <property type="match status" value="1"/>
</dbReference>
<dbReference type="GO" id="GO:0003964">
    <property type="term" value="F:RNA-directed DNA polymerase activity"/>
    <property type="evidence" value="ECO:0007669"/>
    <property type="project" value="UniProtKB-KW"/>
</dbReference>
<keyword evidence="4" id="KW-0255">Endonuclease</keyword>
<dbReference type="Gene3D" id="3.30.420.10">
    <property type="entry name" value="Ribonuclease H-like superfamily/Ribonuclease H"/>
    <property type="match status" value="1"/>
</dbReference>
<dbReference type="InterPro" id="IPR012337">
    <property type="entry name" value="RNaseH-like_sf"/>
</dbReference>
<evidence type="ECO:0000256" key="3">
    <source>
        <dbReference type="ARBA" id="ARBA00022722"/>
    </source>
</evidence>
<evidence type="ECO:0000313" key="9">
    <source>
        <dbReference type="EMBL" id="KAF0704854.1"/>
    </source>
</evidence>
<comment type="caution">
    <text evidence="9">The sequence shown here is derived from an EMBL/GenBank/DDBJ whole genome shotgun (WGS) entry which is preliminary data.</text>
</comment>